<dbReference type="OrthoDB" id="1100563at2"/>
<evidence type="ECO:0000256" key="7">
    <source>
        <dbReference type="ARBA" id="ARBA00023136"/>
    </source>
</evidence>
<name>A0A1N7JFM9_9FLAO</name>
<dbReference type="GO" id="GO:0048038">
    <property type="term" value="F:quinone binding"/>
    <property type="evidence" value="ECO:0007669"/>
    <property type="project" value="UniProtKB-KW"/>
</dbReference>
<dbReference type="GO" id="GO:0016491">
    <property type="term" value="F:oxidoreductase activity"/>
    <property type="evidence" value="ECO:0007669"/>
    <property type="project" value="UniProtKB-KW"/>
</dbReference>
<dbReference type="InterPro" id="IPR038354">
    <property type="entry name" value="VKOR_sf"/>
</dbReference>
<evidence type="ECO:0000313" key="12">
    <source>
        <dbReference type="EMBL" id="SIS48110.1"/>
    </source>
</evidence>
<reference evidence="13" key="1">
    <citation type="submission" date="2017-01" db="EMBL/GenBank/DDBJ databases">
        <authorList>
            <person name="Varghese N."/>
            <person name="Submissions S."/>
        </authorList>
    </citation>
    <scope>NUCLEOTIDE SEQUENCE [LARGE SCALE GENOMIC DNA]</scope>
    <source>
        <strain evidence="13">DSM 17126</strain>
    </source>
</reference>
<feature type="transmembrane region" description="Helical" evidence="10">
    <location>
        <begin position="138"/>
        <end position="160"/>
    </location>
</feature>
<feature type="transmembrane region" description="Helical" evidence="10">
    <location>
        <begin position="192"/>
        <end position="210"/>
    </location>
</feature>
<evidence type="ECO:0000256" key="3">
    <source>
        <dbReference type="ARBA" id="ARBA00022692"/>
    </source>
</evidence>
<evidence type="ECO:0000256" key="2">
    <source>
        <dbReference type="ARBA" id="ARBA00006214"/>
    </source>
</evidence>
<dbReference type="CDD" id="cd12921">
    <property type="entry name" value="VKOR_4"/>
    <property type="match status" value="1"/>
</dbReference>
<dbReference type="SUPFAM" id="SSF52833">
    <property type="entry name" value="Thioredoxin-like"/>
    <property type="match status" value="1"/>
</dbReference>
<evidence type="ECO:0000256" key="6">
    <source>
        <dbReference type="ARBA" id="ARBA00023002"/>
    </source>
</evidence>
<evidence type="ECO:0000256" key="1">
    <source>
        <dbReference type="ARBA" id="ARBA00004141"/>
    </source>
</evidence>
<feature type="transmembrane region" description="Helical" evidence="10">
    <location>
        <begin position="279"/>
        <end position="297"/>
    </location>
</feature>
<keyword evidence="8" id="KW-1015">Disulfide bond</keyword>
<evidence type="ECO:0000256" key="4">
    <source>
        <dbReference type="ARBA" id="ARBA00022719"/>
    </source>
</evidence>
<keyword evidence="7 10" id="KW-0472">Membrane</keyword>
<proteinExistence type="inferred from homology"/>
<feature type="transmembrane region" description="Helical" evidence="10">
    <location>
        <begin position="248"/>
        <end position="267"/>
    </location>
</feature>
<keyword evidence="9" id="KW-0676">Redox-active center</keyword>
<keyword evidence="4" id="KW-0874">Quinone</keyword>
<gene>
    <name evidence="12" type="ORF">SAMN05421639_106172</name>
</gene>
<dbReference type="EMBL" id="FTNY01000006">
    <property type="protein sequence ID" value="SIS48110.1"/>
    <property type="molecule type" value="Genomic_DNA"/>
</dbReference>
<evidence type="ECO:0000313" key="13">
    <source>
        <dbReference type="Proteomes" id="UP000186373"/>
    </source>
</evidence>
<dbReference type="Gene3D" id="1.20.1440.130">
    <property type="entry name" value="VKOR domain"/>
    <property type="match status" value="1"/>
</dbReference>
<accession>A0A1N7JFM9</accession>
<feature type="transmembrane region" description="Helical" evidence="10">
    <location>
        <begin position="114"/>
        <end position="132"/>
    </location>
</feature>
<keyword evidence="5 10" id="KW-1133">Transmembrane helix</keyword>
<dbReference type="AlphaFoldDB" id="A0A1N7JFM9"/>
<keyword evidence="6" id="KW-0560">Oxidoreductase</keyword>
<dbReference type="InterPro" id="IPR012932">
    <property type="entry name" value="VKOR"/>
</dbReference>
<evidence type="ECO:0000259" key="11">
    <source>
        <dbReference type="Pfam" id="PF07884"/>
    </source>
</evidence>
<comment type="similarity">
    <text evidence="2">Belongs to the VKOR family.</text>
</comment>
<comment type="subcellular location">
    <subcellularLocation>
        <location evidence="1">Membrane</location>
        <topology evidence="1">Multi-pass membrane protein</topology>
    </subcellularLocation>
</comment>
<evidence type="ECO:0000256" key="9">
    <source>
        <dbReference type="ARBA" id="ARBA00023284"/>
    </source>
</evidence>
<dbReference type="Pfam" id="PF07884">
    <property type="entry name" value="VKOR"/>
    <property type="match status" value="1"/>
</dbReference>
<dbReference type="Proteomes" id="UP000186373">
    <property type="component" value="Unassembled WGS sequence"/>
</dbReference>
<evidence type="ECO:0000256" key="5">
    <source>
        <dbReference type="ARBA" id="ARBA00022989"/>
    </source>
</evidence>
<dbReference type="RefSeq" id="WP_076509733.1">
    <property type="nucleotide sequence ID" value="NZ_FTNY01000006.1"/>
</dbReference>
<dbReference type="InterPro" id="IPR036249">
    <property type="entry name" value="Thioredoxin-like_sf"/>
</dbReference>
<evidence type="ECO:0000256" key="10">
    <source>
        <dbReference type="SAM" id="Phobius"/>
    </source>
</evidence>
<feature type="domain" description="Vitamin K epoxide reductase" evidence="11">
    <location>
        <begin position="138"/>
        <end position="263"/>
    </location>
</feature>
<protein>
    <submittedName>
        <fullName evidence="12">Vitamin K epoxide reductase family protein</fullName>
    </submittedName>
</protein>
<keyword evidence="13" id="KW-1185">Reference proteome</keyword>
<dbReference type="Gene3D" id="3.40.30.10">
    <property type="entry name" value="Glutaredoxin"/>
    <property type="match status" value="1"/>
</dbReference>
<feature type="transmembrane region" description="Helical" evidence="10">
    <location>
        <begin position="216"/>
        <end position="236"/>
    </location>
</feature>
<organism evidence="12 13">
    <name type="scientific">Chryseobacterium shigense</name>
    <dbReference type="NCBI Taxonomy" id="297244"/>
    <lineage>
        <taxon>Bacteria</taxon>
        <taxon>Pseudomonadati</taxon>
        <taxon>Bacteroidota</taxon>
        <taxon>Flavobacteriia</taxon>
        <taxon>Flavobacteriales</taxon>
        <taxon>Weeksellaceae</taxon>
        <taxon>Chryseobacterium group</taxon>
        <taxon>Chryseobacterium</taxon>
    </lineage>
</organism>
<keyword evidence="3 10" id="KW-0812">Transmembrane</keyword>
<dbReference type="GO" id="GO:0016020">
    <property type="term" value="C:membrane"/>
    <property type="evidence" value="ECO:0007669"/>
    <property type="project" value="UniProtKB-SubCell"/>
</dbReference>
<sequence>MNNNIQFLYKYLKKKNIDVDFSDLETGISSHPNYPDIVSYADTLDMMNIQYSIYNYQDIESEIDKKDIAVFFDQSGALKLEYIQSLSSSILENSLILIAEELPVKWSFRFHPKIAFLLVIFLAFIFICSAFGSIYIPILSLCSIIGVYISYSGLSIELGIESDFSNKFCSSKEEKSSCNSVINSDKKIKVKLGHLSFFFFIHQFCLLILSRAIPELYSVFFIGVMVSIPITLYSLYFQFFVEKKICTICMTIIALLYLQALVSIYSFDPLQWNLNFNKILVVLIITMGSYLITHFISQNIALIERLKKTNNGLIKFYRNFDLFKYSLIKSKRIDFDIEDVGVFIGEKSHYKPLITMVSNPTCKYCKEMYKTLWDIHTSDSDNVMIQIIFYDKNFTSNGKEVIKNILHHYLKSGGSSTLEMLAHDFNFFEKKQSIQEEPDAQIEDMILKQNSFGLSTNFEHSPTLLLNKYLFPENYSRSFLRYFIPDLISDMQKK</sequence>
<evidence type="ECO:0000256" key="8">
    <source>
        <dbReference type="ARBA" id="ARBA00023157"/>
    </source>
</evidence>